<evidence type="ECO:0000259" key="14">
    <source>
        <dbReference type="Pfam" id="PF03104"/>
    </source>
</evidence>
<keyword evidence="8 12" id="KW-0239">DNA-directed DNA polymerase</keyword>
<evidence type="ECO:0000256" key="4">
    <source>
        <dbReference type="ARBA" id="ARBA00022705"/>
    </source>
</evidence>
<dbReference type="GO" id="GO:0000166">
    <property type="term" value="F:nucleotide binding"/>
    <property type="evidence" value="ECO:0007669"/>
    <property type="project" value="InterPro"/>
</dbReference>
<evidence type="ECO:0000256" key="7">
    <source>
        <dbReference type="ARBA" id="ARBA00022839"/>
    </source>
</evidence>
<dbReference type="EC" id="2.7.7.7" evidence="12"/>
<dbReference type="InterPro" id="IPR017964">
    <property type="entry name" value="DNA-dir_DNA_pol_B_CS"/>
</dbReference>
<dbReference type="PRINTS" id="PR00106">
    <property type="entry name" value="DNAPOLB"/>
</dbReference>
<evidence type="ECO:0000313" key="15">
    <source>
        <dbReference type="EMBL" id="CAB5221588.1"/>
    </source>
</evidence>
<keyword evidence="3 12" id="KW-0548">Nucleotidyltransferase</keyword>
<dbReference type="Gene3D" id="3.40.1820.10">
    <property type="entry name" value="DnaQ-like 3'-5' exonuclease"/>
    <property type="match status" value="1"/>
</dbReference>
<evidence type="ECO:0000256" key="8">
    <source>
        <dbReference type="ARBA" id="ARBA00022932"/>
    </source>
</evidence>
<dbReference type="PANTHER" id="PTHR10322">
    <property type="entry name" value="DNA POLYMERASE CATALYTIC SUBUNIT"/>
    <property type="match status" value="1"/>
</dbReference>
<evidence type="ECO:0000256" key="10">
    <source>
        <dbReference type="ARBA" id="ARBA00023125"/>
    </source>
</evidence>
<dbReference type="InterPro" id="IPR050240">
    <property type="entry name" value="DNA_pol_type-B"/>
</dbReference>
<keyword evidence="4 12" id="KW-0235">DNA replication</keyword>
<dbReference type="Gene3D" id="3.30.420.10">
    <property type="entry name" value="Ribonuclease H-like superfamily/Ribonuclease H"/>
    <property type="match status" value="1"/>
</dbReference>
<dbReference type="Pfam" id="PF03104">
    <property type="entry name" value="DNA_pol_B_exo1"/>
    <property type="match status" value="1"/>
</dbReference>
<dbReference type="EMBL" id="LR798288">
    <property type="protein sequence ID" value="CAB5221588.1"/>
    <property type="molecule type" value="Genomic_DNA"/>
</dbReference>
<keyword evidence="2 12" id="KW-0808">Transferase</keyword>
<dbReference type="Gene3D" id="1.20.1280.300">
    <property type="match status" value="1"/>
</dbReference>
<accession>A0A6J7WXL4</accession>
<evidence type="ECO:0000256" key="3">
    <source>
        <dbReference type="ARBA" id="ARBA00022695"/>
    </source>
</evidence>
<dbReference type="InterPro" id="IPR006172">
    <property type="entry name" value="DNA-dir_DNA_pol_B"/>
</dbReference>
<dbReference type="InterPro" id="IPR043502">
    <property type="entry name" value="DNA/RNA_pol_sf"/>
</dbReference>
<dbReference type="GO" id="GO:0006261">
    <property type="term" value="P:DNA-templated DNA replication"/>
    <property type="evidence" value="ECO:0007669"/>
    <property type="project" value="TreeGrafter"/>
</dbReference>
<evidence type="ECO:0000256" key="2">
    <source>
        <dbReference type="ARBA" id="ARBA00022679"/>
    </source>
</evidence>
<dbReference type="SMART" id="SM00486">
    <property type="entry name" value="POLBc"/>
    <property type="match status" value="1"/>
</dbReference>
<gene>
    <name evidence="15" type="ORF">UFOVP247_206</name>
</gene>
<protein>
    <recommendedName>
        <fullName evidence="12">DNA polymerase</fullName>
        <ecNumber evidence="12">2.7.7.7</ecNumber>
    </recommendedName>
</protein>
<dbReference type="GO" id="GO:0003677">
    <property type="term" value="F:DNA binding"/>
    <property type="evidence" value="ECO:0007669"/>
    <property type="project" value="UniProtKB-KW"/>
</dbReference>
<dbReference type="InterPro" id="IPR006134">
    <property type="entry name" value="DNA-dir_DNA_pol_B_multi_dom"/>
</dbReference>
<evidence type="ECO:0000256" key="12">
    <source>
        <dbReference type="RuleBase" id="RU000442"/>
    </source>
</evidence>
<feature type="domain" description="DNA-directed DNA polymerase family B multifunctional" evidence="13">
    <location>
        <begin position="346"/>
        <end position="597"/>
    </location>
</feature>
<dbReference type="InterPro" id="IPR036397">
    <property type="entry name" value="RNaseH_sf"/>
</dbReference>
<keyword evidence="7" id="KW-0269">Exonuclease</keyword>
<keyword evidence="5" id="KW-0540">Nuclease</keyword>
<organism evidence="15">
    <name type="scientific">uncultured Caudovirales phage</name>
    <dbReference type="NCBI Taxonomy" id="2100421"/>
    <lineage>
        <taxon>Viruses</taxon>
        <taxon>Duplodnaviria</taxon>
        <taxon>Heunggongvirae</taxon>
        <taxon>Uroviricota</taxon>
        <taxon>Caudoviricetes</taxon>
        <taxon>Peduoviridae</taxon>
        <taxon>Maltschvirus</taxon>
        <taxon>Maltschvirus maltsch</taxon>
    </lineage>
</organism>
<dbReference type="GO" id="GO:0003887">
    <property type="term" value="F:DNA-directed DNA polymerase activity"/>
    <property type="evidence" value="ECO:0007669"/>
    <property type="project" value="UniProtKB-KW"/>
</dbReference>
<feature type="domain" description="DNA-directed DNA polymerase family B exonuclease" evidence="14">
    <location>
        <begin position="110"/>
        <end position="276"/>
    </location>
</feature>
<comment type="catalytic activity">
    <reaction evidence="11 12">
        <text>DNA(n) + a 2'-deoxyribonucleoside 5'-triphosphate = DNA(n+1) + diphosphate</text>
        <dbReference type="Rhea" id="RHEA:22508"/>
        <dbReference type="Rhea" id="RHEA-COMP:17339"/>
        <dbReference type="Rhea" id="RHEA-COMP:17340"/>
        <dbReference type="ChEBI" id="CHEBI:33019"/>
        <dbReference type="ChEBI" id="CHEBI:61560"/>
        <dbReference type="ChEBI" id="CHEBI:173112"/>
        <dbReference type="EC" id="2.7.7.7"/>
    </reaction>
</comment>
<evidence type="ECO:0000256" key="5">
    <source>
        <dbReference type="ARBA" id="ARBA00022722"/>
    </source>
</evidence>
<keyword evidence="10 12" id="KW-0238">DNA-binding</keyword>
<dbReference type="InterPro" id="IPR006133">
    <property type="entry name" value="DNA-dir_DNA_pol_B_exonuc"/>
</dbReference>
<dbReference type="PANTHER" id="PTHR10322:SF23">
    <property type="entry name" value="DNA POLYMERASE DELTA CATALYTIC SUBUNIT"/>
    <property type="match status" value="1"/>
</dbReference>
<keyword evidence="9" id="KW-1194">Viral DNA replication</keyword>
<dbReference type="Pfam" id="PF00136">
    <property type="entry name" value="DNA_pol_B"/>
    <property type="match status" value="1"/>
</dbReference>
<dbReference type="SUPFAM" id="SSF56672">
    <property type="entry name" value="DNA/RNA polymerases"/>
    <property type="match status" value="1"/>
</dbReference>
<evidence type="ECO:0000256" key="6">
    <source>
        <dbReference type="ARBA" id="ARBA00022801"/>
    </source>
</evidence>
<dbReference type="Gene3D" id="3.30.342.10">
    <property type="entry name" value="DNA Polymerase, chain B, domain 1"/>
    <property type="match status" value="1"/>
</dbReference>
<comment type="similarity">
    <text evidence="1 12">Belongs to the DNA polymerase type-B family.</text>
</comment>
<evidence type="ECO:0000259" key="13">
    <source>
        <dbReference type="Pfam" id="PF00136"/>
    </source>
</evidence>
<proteinExistence type="inferred from homology"/>
<reference evidence="15" key="1">
    <citation type="submission" date="2020-05" db="EMBL/GenBank/DDBJ databases">
        <authorList>
            <person name="Chiriac C."/>
            <person name="Salcher M."/>
            <person name="Ghai R."/>
            <person name="Kavagutti S V."/>
        </authorList>
    </citation>
    <scope>NUCLEOTIDE SEQUENCE</scope>
</reference>
<keyword evidence="6" id="KW-0378">Hydrolase</keyword>
<dbReference type="SUPFAM" id="SSF53098">
    <property type="entry name" value="Ribonuclease H-like"/>
    <property type="match status" value="1"/>
</dbReference>
<name>A0A6J7WXL4_9CAUD</name>
<dbReference type="InterPro" id="IPR023211">
    <property type="entry name" value="DNA_pol_palm_dom_sf"/>
</dbReference>
<evidence type="ECO:0000256" key="11">
    <source>
        <dbReference type="ARBA" id="ARBA00049244"/>
    </source>
</evidence>
<evidence type="ECO:0000256" key="1">
    <source>
        <dbReference type="ARBA" id="ARBA00005755"/>
    </source>
</evidence>
<evidence type="ECO:0000256" key="9">
    <source>
        <dbReference type="ARBA" id="ARBA00023109"/>
    </source>
</evidence>
<dbReference type="InterPro" id="IPR012337">
    <property type="entry name" value="RNaseH-like_sf"/>
</dbReference>
<sequence>MSKFYTSAFLYRNEIHLRGYEDGRRVHRKIPCKPYLFVNSKRDDAVYRTLKGKPVDRVDFDSHGDARDFIKRYENVDGFDVYGLTNYVYTFLNDHYPGDIDYDPRAVATVNIDIEVAADAGFPDPSTAEKEITAITLQINDTYVVLGCGEFKTEDKNVRYIKCEDETKLLLKFLDAWRAINPDVVTGWNIEHFDIPYIVNRIRRILGEHMIKKLSPWEMVEERDIIRPKSIARGGKGIDERVDKVYDIYGVASLDYLELYKKFSFSNQESYRLDYIASVELGVKKLDYSEYGSLLDLYKQNYQKFIEYNIRDVELVKKLDDKLKLIEQVMAIAYDAKVLYPDSMTSVRIWDVIIHNYLLNQRIVIPQKKPGSKDKNIIGAWVKDPLLGMHKWVVSFDLNSLYPHLIMQYNISPETYFGTLGLNEETAVEKIMNGHLDKYREELNANNLACTGSGILFQKDSQGFLPKLMQKMYDDRVVYKRKMLEAKQAHEKNPTYETEKAIAQNHNMQLAKKIQLNSAYGALSNKYFRWYDDALAESITLSGQLSIKWIEREMNKYLNKIFKTEKKDYVIACDTDSMYVTLERLVDQCFTEGDEVGKVVEFLDRACEDRLEPFIESCYEQLGRYVNAYSQKMKMKREAIADKGIWTAKKRCILNVWNNEGVAYTEPKIKLTGIEAVRSSTPQACRESIKKCIKVIIEKDEDAVIKFIDDFYKEFIKLPFDQVAFPRGCKGINKYQLGDSALPIHVRAALLYNNIIKEKKLQNRYEMIKDGDKIKFCYMKKPNPVRENVFACPSEMPPELGLERYIDYDTQYEKAFVEPIKNILDVVGWRVAKQSSLNDFFS</sequence>
<dbReference type="Gene3D" id="3.90.1600.10">
    <property type="entry name" value="Palm domain of DNA polymerase"/>
    <property type="match status" value="1"/>
</dbReference>
<dbReference type="PROSITE" id="PS00116">
    <property type="entry name" value="DNA_POLYMERASE_B"/>
    <property type="match status" value="1"/>
</dbReference>
<dbReference type="GO" id="GO:0039693">
    <property type="term" value="P:viral DNA genome replication"/>
    <property type="evidence" value="ECO:0007669"/>
    <property type="project" value="UniProtKB-KW"/>
</dbReference>
<dbReference type="GO" id="GO:0004527">
    <property type="term" value="F:exonuclease activity"/>
    <property type="evidence" value="ECO:0007669"/>
    <property type="project" value="UniProtKB-KW"/>
</dbReference>